<feature type="domain" description="EGF-like" evidence="18">
    <location>
        <begin position="4516"/>
        <end position="4552"/>
    </location>
</feature>
<dbReference type="InterPro" id="IPR002172">
    <property type="entry name" value="LDrepeatLR_classA_rpt"/>
</dbReference>
<feature type="disulfide bond" evidence="15">
    <location>
        <begin position="85"/>
        <end position="97"/>
    </location>
</feature>
<dbReference type="PROSITE" id="PS51120">
    <property type="entry name" value="LDLRB"/>
    <property type="match status" value="13"/>
</dbReference>
<feature type="disulfide bond" evidence="15">
    <location>
        <begin position="3678"/>
        <end position="3696"/>
    </location>
</feature>
<dbReference type="InterPro" id="IPR036055">
    <property type="entry name" value="LDL_receptor-like_sf"/>
</dbReference>
<feature type="disulfide bond" evidence="15">
    <location>
        <begin position="3671"/>
        <end position="3683"/>
    </location>
</feature>
<dbReference type="FunFam" id="2.10.25.10:FF:000698">
    <property type="entry name" value="Blast:Prolow-density lipoprotein receptor-related protein 1"/>
    <property type="match status" value="1"/>
</dbReference>
<dbReference type="InterPro" id="IPR001881">
    <property type="entry name" value="EGF-like_Ca-bd_dom"/>
</dbReference>
<feature type="domain" description="EGF-like" evidence="18">
    <location>
        <begin position="4475"/>
        <end position="4511"/>
    </location>
</feature>
<feature type="disulfide bond" evidence="15">
    <location>
        <begin position="1091"/>
        <end position="1109"/>
    </location>
</feature>
<feature type="disulfide bond" evidence="14">
    <location>
        <begin position="3077"/>
        <end position="3087"/>
    </location>
</feature>
<feature type="disulfide bond" evidence="15">
    <location>
        <begin position="2711"/>
        <end position="2726"/>
    </location>
</feature>
<dbReference type="FunFam" id="4.10.400.10:FF:000261">
    <property type="entry name" value="LDL receptor protein 1, isoform F"/>
    <property type="match status" value="1"/>
</dbReference>
<feature type="disulfide bond" evidence="15">
    <location>
        <begin position="2910"/>
        <end position="2922"/>
    </location>
</feature>
<name>A0A0M4ETN6_DROBS</name>
<feature type="disulfide bond" evidence="15">
    <location>
        <begin position="3651"/>
        <end position="3666"/>
    </location>
</feature>
<keyword evidence="20" id="KW-1185">Reference proteome</keyword>
<feature type="repeat" description="LDL-receptor class B" evidence="16">
    <location>
        <begin position="1710"/>
        <end position="1752"/>
    </location>
</feature>
<dbReference type="FunFam" id="4.10.400.10:FF:000183">
    <property type="entry name" value="Prolow-density lipoprotein receptor-related protein 1"/>
    <property type="match status" value="1"/>
</dbReference>
<dbReference type="PROSITE" id="PS50026">
    <property type="entry name" value="EGF_3"/>
    <property type="match status" value="9"/>
</dbReference>
<feature type="domain" description="EGF-like" evidence="18">
    <location>
        <begin position="246"/>
        <end position="283"/>
    </location>
</feature>
<feature type="disulfide bond" evidence="14">
    <location>
        <begin position="4317"/>
        <end position="4327"/>
    </location>
</feature>
<dbReference type="GO" id="GO:0006897">
    <property type="term" value="P:endocytosis"/>
    <property type="evidence" value="ECO:0007669"/>
    <property type="project" value="UniProtKB-KW"/>
</dbReference>
<dbReference type="EMBL" id="CP012524">
    <property type="protein sequence ID" value="ALC40900.1"/>
    <property type="molecule type" value="Genomic_DNA"/>
</dbReference>
<dbReference type="GO" id="GO:0005509">
    <property type="term" value="F:calcium ion binding"/>
    <property type="evidence" value="ECO:0007669"/>
    <property type="project" value="InterPro"/>
</dbReference>
<evidence type="ECO:0000256" key="7">
    <source>
        <dbReference type="ARBA" id="ARBA00022737"/>
    </source>
</evidence>
<feature type="disulfide bond" evidence="14">
    <location>
        <begin position="4339"/>
        <end position="4348"/>
    </location>
</feature>
<feature type="disulfide bond" evidence="14">
    <location>
        <begin position="4301"/>
        <end position="4310"/>
    </location>
</feature>
<dbReference type="PROSITE" id="PS00010">
    <property type="entry name" value="ASX_HYDROXYL"/>
    <property type="match status" value="3"/>
</dbReference>
<keyword evidence="10 17" id="KW-0472">Membrane</keyword>
<dbReference type="GO" id="GO:0005886">
    <property type="term" value="C:plasma membrane"/>
    <property type="evidence" value="ECO:0007669"/>
    <property type="project" value="UniProtKB-SubCell"/>
</dbReference>
<dbReference type="Gene3D" id="2.10.25.10">
    <property type="entry name" value="Laminin"/>
    <property type="match status" value="11"/>
</dbReference>
<dbReference type="InterPro" id="IPR011042">
    <property type="entry name" value="6-blade_b-propeller_TolB-like"/>
</dbReference>
<feature type="repeat" description="LDL-receptor class B" evidence="16">
    <location>
        <begin position="1392"/>
        <end position="1437"/>
    </location>
</feature>
<evidence type="ECO:0000256" key="8">
    <source>
        <dbReference type="ARBA" id="ARBA00022837"/>
    </source>
</evidence>
<feature type="disulfide bond" evidence="15">
    <location>
        <begin position="3570"/>
        <end position="3585"/>
    </location>
</feature>
<feature type="domain" description="EGF-like" evidence="18">
    <location>
        <begin position="4313"/>
        <end position="4349"/>
    </location>
</feature>
<dbReference type="OrthoDB" id="9990982at2759"/>
<feature type="disulfide bond" evidence="15">
    <location>
        <begin position="2654"/>
        <end position="2666"/>
    </location>
</feature>
<feature type="disulfide bond" evidence="15">
    <location>
        <begin position="1122"/>
        <end position="1134"/>
    </location>
</feature>
<feature type="domain" description="EGF-like" evidence="18">
    <location>
        <begin position="3032"/>
        <end position="3072"/>
    </location>
</feature>
<feature type="repeat" description="LDL-receptor class B" evidence="16">
    <location>
        <begin position="805"/>
        <end position="847"/>
    </location>
</feature>
<feature type="disulfide bond" evidence="14">
    <location>
        <begin position="4410"/>
        <end position="4419"/>
    </location>
</feature>
<feature type="domain" description="EGF-like" evidence="18">
    <location>
        <begin position="4384"/>
        <end position="4420"/>
    </location>
</feature>
<evidence type="ECO:0000256" key="10">
    <source>
        <dbReference type="ARBA" id="ARBA00023136"/>
    </source>
</evidence>
<dbReference type="CDD" id="cd00112">
    <property type="entry name" value="LDLa"/>
    <property type="match status" value="28"/>
</dbReference>
<feature type="disulfide bond" evidence="15">
    <location>
        <begin position="92"/>
        <end position="110"/>
    </location>
</feature>
<feature type="domain" description="EGF-like" evidence="18">
    <location>
        <begin position="4421"/>
        <end position="4455"/>
    </location>
</feature>
<dbReference type="GO" id="GO:0043235">
    <property type="term" value="C:receptor complex"/>
    <property type="evidence" value="ECO:0007669"/>
    <property type="project" value="TreeGrafter"/>
</dbReference>
<feature type="disulfide bond" evidence="15">
    <location>
        <begin position="3836"/>
        <end position="3854"/>
    </location>
</feature>
<dbReference type="SMART" id="SM00135">
    <property type="entry name" value="LY"/>
    <property type="match status" value="29"/>
</dbReference>
<evidence type="ECO:0000256" key="6">
    <source>
        <dbReference type="ARBA" id="ARBA00022729"/>
    </source>
</evidence>
<organism evidence="19 20">
    <name type="scientific">Drosophila busckii</name>
    <name type="common">Fruit fly</name>
    <dbReference type="NCBI Taxonomy" id="30019"/>
    <lineage>
        <taxon>Eukaryota</taxon>
        <taxon>Metazoa</taxon>
        <taxon>Ecdysozoa</taxon>
        <taxon>Arthropoda</taxon>
        <taxon>Hexapoda</taxon>
        <taxon>Insecta</taxon>
        <taxon>Pterygota</taxon>
        <taxon>Neoptera</taxon>
        <taxon>Endopterygota</taxon>
        <taxon>Diptera</taxon>
        <taxon>Brachycera</taxon>
        <taxon>Muscomorpha</taxon>
        <taxon>Ephydroidea</taxon>
        <taxon>Drosophilidae</taxon>
        <taxon>Drosophila</taxon>
    </lineage>
</organism>
<feature type="disulfide bond" evidence="15">
    <location>
        <begin position="2620"/>
        <end position="2638"/>
    </location>
</feature>
<dbReference type="FunFam" id="2.120.10.30:FF:000241">
    <property type="entry name" value="Low-density lipoprotein receptor-related protein 6"/>
    <property type="match status" value="3"/>
</dbReference>
<feature type="disulfide bond" evidence="15">
    <location>
        <begin position="3476"/>
        <end position="3494"/>
    </location>
</feature>
<evidence type="ECO:0000256" key="5">
    <source>
        <dbReference type="ARBA" id="ARBA00022692"/>
    </source>
</evidence>
<dbReference type="InterPro" id="IPR051221">
    <property type="entry name" value="LDLR-related"/>
</dbReference>
<feature type="disulfide bond" evidence="15">
    <location>
        <begin position="1141"/>
        <end position="1156"/>
    </location>
</feature>
<feature type="repeat" description="LDL-receptor class B" evidence="16">
    <location>
        <begin position="2433"/>
        <end position="2477"/>
    </location>
</feature>
<feature type="repeat" description="LDL-receptor class B" evidence="16">
    <location>
        <begin position="2073"/>
        <end position="2114"/>
    </location>
</feature>
<feature type="disulfide bond" evidence="15">
    <location>
        <begin position="3004"/>
        <end position="3022"/>
    </location>
</feature>
<dbReference type="SMR" id="A0A0M4ETN6"/>
<feature type="disulfide bond" evidence="15">
    <location>
        <begin position="2917"/>
        <end position="2935"/>
    </location>
</feature>
<evidence type="ECO:0000256" key="17">
    <source>
        <dbReference type="SAM" id="Phobius"/>
    </source>
</evidence>
<feature type="disulfide bond" evidence="14">
    <location>
        <begin position="4424"/>
        <end position="4434"/>
    </location>
</feature>
<feature type="disulfide bond" evidence="14">
    <location>
        <begin position="4520"/>
        <end position="4530"/>
    </location>
</feature>
<feature type="disulfide bond" evidence="15">
    <location>
        <begin position="3597"/>
        <end position="3615"/>
    </location>
</feature>
<evidence type="ECO:0000256" key="1">
    <source>
        <dbReference type="ARBA" id="ARBA00004251"/>
    </source>
</evidence>
<evidence type="ECO:0000256" key="16">
    <source>
        <dbReference type="PROSITE-ProRule" id="PRU00461"/>
    </source>
</evidence>
<feature type="disulfide bond" evidence="14">
    <location>
        <begin position="4388"/>
        <end position="4398"/>
    </location>
</feature>
<dbReference type="InterPro" id="IPR000152">
    <property type="entry name" value="EGF-type_Asp/Asn_hydroxyl_site"/>
</dbReference>
<feature type="disulfide bond" evidence="15">
    <location>
        <begin position="3639"/>
        <end position="3657"/>
    </location>
</feature>
<dbReference type="SUPFAM" id="SSF63825">
    <property type="entry name" value="YWTD domain"/>
    <property type="match status" value="8"/>
</dbReference>
<dbReference type="Pfam" id="PF00008">
    <property type="entry name" value="EGF"/>
    <property type="match status" value="1"/>
</dbReference>
<keyword evidence="13" id="KW-0325">Glycoprotein</keyword>
<feature type="repeat" description="LDL-receptor class B" evidence="16">
    <location>
        <begin position="1481"/>
        <end position="1528"/>
    </location>
</feature>
<dbReference type="Pfam" id="PF07645">
    <property type="entry name" value="EGF_CA"/>
    <property type="match status" value="3"/>
</dbReference>
<dbReference type="PANTHER" id="PTHR22722:SF5">
    <property type="entry name" value="LOW-DENSITY LIPOPROTEIN RECEPTOR-RELATED PROTEIN 1B"/>
    <property type="match status" value="1"/>
</dbReference>
<dbReference type="InterPro" id="IPR049883">
    <property type="entry name" value="NOTCH1_EGF-like"/>
</dbReference>
<comment type="subcellular location">
    <subcellularLocation>
        <location evidence="1">Cell membrane</location>
        <topology evidence="1">Single-pass type I membrane protein</topology>
    </subcellularLocation>
</comment>
<dbReference type="FunFam" id="2.120.10.30:FF:000008">
    <property type="entry name" value="Low-density lipoprotein receptor-related protein 4"/>
    <property type="match status" value="1"/>
</dbReference>
<dbReference type="PANTHER" id="PTHR22722">
    <property type="entry name" value="LOW-DENSITY LIPOPROTEIN RECEPTOR-RELATED PROTEIN 2-RELATED"/>
    <property type="match status" value="1"/>
</dbReference>
<feature type="disulfide bond" evidence="15">
    <location>
        <begin position="1003"/>
        <end position="1015"/>
    </location>
</feature>
<feature type="disulfide bond" evidence="15">
    <location>
        <begin position="1195"/>
        <end position="1210"/>
    </location>
</feature>
<feature type="disulfide bond" evidence="15">
    <location>
        <begin position="959"/>
        <end position="971"/>
    </location>
</feature>
<keyword evidence="5 17" id="KW-0812">Transmembrane</keyword>
<dbReference type="SUPFAM" id="SSF57196">
    <property type="entry name" value="EGF/Laminin"/>
    <property type="match status" value="3"/>
</dbReference>
<evidence type="ECO:0000256" key="11">
    <source>
        <dbReference type="ARBA" id="ARBA00023157"/>
    </source>
</evidence>
<feature type="disulfide bond" evidence="14">
    <location>
        <begin position="4445"/>
        <end position="4454"/>
    </location>
</feature>
<feature type="disulfide bond" evidence="15">
    <location>
        <begin position="2661"/>
        <end position="2679"/>
    </location>
</feature>
<feature type="disulfide bond" evidence="14">
    <location>
        <begin position="4542"/>
        <end position="4551"/>
    </location>
</feature>
<dbReference type="InterPro" id="IPR018097">
    <property type="entry name" value="EGF_Ca-bd_CS"/>
</dbReference>
<feature type="disulfide bond" evidence="15">
    <location>
        <begin position="1022"/>
        <end position="1037"/>
    </location>
</feature>
<dbReference type="SMART" id="SM00192">
    <property type="entry name" value="LDLa"/>
    <property type="match status" value="31"/>
</dbReference>
<keyword evidence="4" id="KW-0254">Endocytosis</keyword>
<feature type="disulfide bond" evidence="15">
    <location>
        <begin position="3690"/>
        <end position="3705"/>
    </location>
</feature>
<feature type="disulfide bond" evidence="15">
    <location>
        <begin position="3488"/>
        <end position="3503"/>
    </location>
</feature>
<proteinExistence type="predicted"/>
<evidence type="ECO:0000256" key="9">
    <source>
        <dbReference type="ARBA" id="ARBA00022989"/>
    </source>
</evidence>
<evidence type="ECO:0000256" key="12">
    <source>
        <dbReference type="ARBA" id="ARBA00023170"/>
    </source>
</evidence>
<feature type="disulfide bond" evidence="15">
    <location>
        <begin position="2692"/>
        <end position="2704"/>
    </location>
</feature>
<evidence type="ECO:0000256" key="4">
    <source>
        <dbReference type="ARBA" id="ARBA00022583"/>
    </source>
</evidence>
<feature type="disulfide bond" evidence="15">
    <location>
        <begin position="3787"/>
        <end position="3799"/>
    </location>
</feature>
<feature type="disulfide bond" evidence="15">
    <location>
        <begin position="2613"/>
        <end position="2625"/>
    </location>
</feature>
<dbReference type="FunFam" id="4.10.400.10:FF:000013">
    <property type="entry name" value="Prolow-density lipoprotein receptor-related protein 1"/>
    <property type="match status" value="1"/>
</dbReference>
<feature type="disulfide bond" evidence="15">
    <location>
        <begin position="3794"/>
        <end position="3812"/>
    </location>
</feature>
<evidence type="ECO:0000313" key="19">
    <source>
        <dbReference type="EMBL" id="ALC40900.1"/>
    </source>
</evidence>
<dbReference type="SMART" id="SM00181">
    <property type="entry name" value="EGF"/>
    <property type="match status" value="25"/>
</dbReference>
<feature type="disulfide bond" evidence="15">
    <location>
        <begin position="2754"/>
        <end position="2769"/>
    </location>
</feature>
<feature type="repeat" description="LDL-receptor class B" evidence="16">
    <location>
        <begin position="2478"/>
        <end position="2520"/>
    </location>
</feature>
<dbReference type="FunFam" id="2.120.10.30:FF:000069">
    <property type="entry name" value="Blast:Prolow-density lipoprotein receptor-related protein 1"/>
    <property type="match status" value="1"/>
</dbReference>
<keyword evidence="9 17" id="KW-1133">Transmembrane helix</keyword>
<feature type="disulfide bond" evidence="14">
    <location>
        <begin position="3036"/>
        <end position="3046"/>
    </location>
</feature>
<evidence type="ECO:0000259" key="18">
    <source>
        <dbReference type="PROSITE" id="PS50026"/>
    </source>
</evidence>
<feature type="disulfide bond" evidence="15">
    <location>
        <begin position="3590"/>
        <end position="3602"/>
    </location>
</feature>
<keyword evidence="11 14" id="KW-1015">Disulfide bond</keyword>
<feature type="disulfide bond" evidence="15">
    <location>
        <begin position="1129"/>
        <end position="1147"/>
    </location>
</feature>
<feature type="disulfide bond" evidence="14">
    <location>
        <begin position="4501"/>
        <end position="4510"/>
    </location>
</feature>
<keyword evidence="12" id="KW-0675">Receptor</keyword>
<evidence type="ECO:0000256" key="15">
    <source>
        <dbReference type="PROSITE-ProRule" id="PRU00124"/>
    </source>
</evidence>
<evidence type="ECO:0000256" key="2">
    <source>
        <dbReference type="ARBA" id="ARBA00022475"/>
    </source>
</evidence>
<keyword evidence="8" id="KW-0106">Calcium</keyword>
<dbReference type="FunFam" id="2.10.25.10:FF:000038">
    <property type="entry name" value="Fibrillin 2"/>
    <property type="match status" value="1"/>
</dbReference>
<keyword evidence="6" id="KW-0732">Signal</keyword>
<keyword evidence="7" id="KW-0677">Repeat</keyword>
<dbReference type="FunFam" id="4.10.400.10:FF:000045">
    <property type="entry name" value="Low-density lipoprotein receptor-related protein 2"/>
    <property type="match status" value="1"/>
</dbReference>
<evidence type="ECO:0000256" key="13">
    <source>
        <dbReference type="ARBA" id="ARBA00023180"/>
    </source>
</evidence>
<feature type="disulfide bond" evidence="14">
    <location>
        <begin position="4271"/>
        <end position="4281"/>
    </location>
</feature>
<dbReference type="SUPFAM" id="SSF57184">
    <property type="entry name" value="Growth factor receptor domain"/>
    <property type="match status" value="3"/>
</dbReference>
<feature type="repeat" description="LDL-receptor class B" evidence="16">
    <location>
        <begin position="427"/>
        <end position="468"/>
    </location>
</feature>
<feature type="domain" description="EGF-like" evidence="18">
    <location>
        <begin position="4267"/>
        <end position="4311"/>
    </location>
</feature>
<dbReference type="FunFam" id="4.10.400.10:FF:000007">
    <property type="entry name" value="Low density lipoprotein receptor-related protein 1"/>
    <property type="match status" value="1"/>
</dbReference>
<keyword evidence="3 14" id="KW-0245">EGF-like domain</keyword>
<evidence type="ECO:0000313" key="20">
    <source>
        <dbReference type="Proteomes" id="UP000494163"/>
    </source>
</evidence>
<dbReference type="PROSITE" id="PS00022">
    <property type="entry name" value="EGF_1"/>
    <property type="match status" value="5"/>
</dbReference>
<dbReference type="FunFam" id="4.10.400.10:FF:000145">
    <property type="entry name" value="Low-density lipoprotein RecePtor related"/>
    <property type="match status" value="1"/>
</dbReference>
<evidence type="ECO:0000256" key="14">
    <source>
        <dbReference type="PROSITE-ProRule" id="PRU00076"/>
    </source>
</evidence>
<feature type="disulfide bond" evidence="15">
    <location>
        <begin position="3753"/>
        <end position="3771"/>
    </location>
</feature>
<feature type="disulfide bond" evidence="15">
    <location>
        <begin position="3829"/>
        <end position="3841"/>
    </location>
</feature>
<dbReference type="InterPro" id="IPR000742">
    <property type="entry name" value="EGF"/>
</dbReference>
<sequence length="4722" mass="527298">MCRKQNTNNRKKIKTRATITTAAKHSSYGKMPATANSSLLLLLLFLFAAVAYTTPTTTKTITTKATTTTTTTSKTLSPLTDIGACPASYFTCNDGFCIPMRWKCDSKPDCSDGSDETSDCVTSPKCNEGQFRCEQSLKCIPNNWLCDGEYDCGKGDISDETSCHANKGPKCQAYEAECNNGVCLEISRFCDGHWDCDNDELQCDKQNAACAALNCSYNCKLTPRGARCYCAAGQVPESANSTRCVDYDECSVPGTCDQQCRNTPGSYECACISGYTKQGKRCLAINVPPSDAATLAMLSAGGIRSINTDASNASSIPTSQPSHFVLAFEVWHRNRTLCSLQKMWSELNMRCQRYDDPAVNWTLPVSTLISPHQFFVELRLDWLSSNWYFLNEDDGLVYLCTNNVSFCRLILQQVEHPSSIALDPTKGYLFYTDWSPSLSRSLLDGTNRTALVSTQIYHPSSVTLDLPLEHVYWIDIYKDAIERVNYNGEQRWSMKKLPDSVVPLKTIQAIEIFENSIYLSPWTDRAVVAVDKFSLRSRMLLANVTRATNFRIFHRQKQPEVAHPCRKNNGNCNQICVPLWTKGFALAKCLCTSGYELHNLTTCMLSAHAKFLVYTDKRLVRITGVPLDTEKIQELQQLGEEPDVMVPIYNVSQPKAIDVNVRGKSILYVMPDQEDSADEPIYAIKSQSLNGSVSRTLSTGWRKVHAMGYDWVNDHLYFSGHRVLRVAPLRNMSKVLTFNIDCDAMSLEVDPTSGLLYWSQFDFQSCEAGIYSAWMDGTHRELLAKATPAMPMRWPRSLDVDRRTKLIYWCDFKLQTIERMKLDGTGREVLFKSEQFSPFAMVQHNGNIYWVDNINTTIWRFYVHQANFSSTFSSTVHLQHSGIAIDLRIFDAATQPMPLKPSDCALSKCPGMCLNSPKGAICRCPDGFTLNGTGSHCIPQLTPSTKDSSRAPELPAMNCTSGHQCRSTLQCIDSKDLCDGFEDCDDGSDESNDALGACNPQTCDKKLHFICNGRCYQRALLCSSIAYCSDGSDQLNCEENTCNSNEFTCEKSGRCIQLTWLNDGVVDCGPDDSSDERSDIYFGSKCPEFDCNNGRCRQFADICDGIDNCGNNADEFACEHECGHGERYCRPIGCYGDMHMCDGINDCLDFSDEANCNQTKSDNNPLSGWKELSECAPFEFACADPFECIPEFLRCDGINHCFDKTDEINCTKLHESQFNMNETVICEHPDRKCGLSNKCITVSQLCDGINDCEDTTDEGFLCADKLCEQSHECSHNCHNTPEGYICSCPPHLFLQPNGKRCSRQHACDYWDTCAQVCENNGKGYACQCHDGYSLSYDKFSCKSTAPDEPFVIFTNRQDIRGINLKTLTSNSFYSSLRNIIAIDFLYNNETSVEIYWTDVIDDKIYRGNLVGESLRDVEAVVHSGLSTTEGLAVDWIGRNLYWIDSNLDQIEVSKLNGSFRRTLIAGNMESPRAIALDPREGLLFWTDWDDTAPRIERCSMAGEGRRMISTNWQLSAGWPNGLTLDYTQKRVYWVDAKSDSISTTKYDGSEHHVVLRNKEILSHPFAISVFENYVYWTDWRSTSVIRANKWNGSDVQVLQRTQTQPFGIQVLHSSRQPWERNPCGDNNGGCSHLCLLSGQGSYKCECPHVMRLDPTDERNCVPNEQVLLFVMGDEIRGIDLQQPNHHTIPTIRQSPRLVAPQRIDFLVEDSHIYWSDIQQNEISRAGISSGLIEPIVNTNIEKPYGFAIDWIAKHMYFSSGHLVGTILVSNLQGEYTAHIHEQLNMVDSIALDPANGKMYWIHSTQDSTLWQLEQSNLDGSARLVLHAHNNSMTSLTMDFDSNRLYYAYDNSGIAYFDLNKNETRYVLVASQITTISSLTVYNGSLYFPENIQSSIMHCEKEQCINMAFLRVNTKSIQSMKMFYADAQTGTNTCAGPARGGCEHLCLATSPTQHVCRCALGYEVHPKIATRCMPHDEFIFYSIDVMQGVEMIDPSQNFTTPKSALVPISRISSASFIEYHAASNMLYWGDNELGSISRVRRDGTQRQTILEASNLAGYKQHDWLGGMAIDWVAGNIYWSDTKRNVIEVARLDGSNRYVVVANVEKPTALAVDPLQGMLFYVSQRHIGRTGLDGSQPFVLVNQTRPNWAVSSLIIDMDATKVYWVESYPYALMKVDYDGNLRQELLNETTNKPVVLAKLGDYLYWAENKYSEGTLKVAPLANLSQSHVILKTEQDAIRDLKLYSRRVQHGSNACASNNGGCEQLCLYNGTSAICACAHSRLAANGYSCEPYEEFLLFSYRSNIESIHMTDHENKNWPVQVISNLTLMRNVIAISYNYEAQLVYYSDVQLSTINQVHFNGSGQRVLVPQQGRVEGLAYDLVNEQLFWTSNNDAAIRSLELLYLRQKPEQSLQYVKNVISLQSKDKPRGIAVEPCLGMIYWTNWNEESPSIQRAYLSGYGTERIIRTDIKMPNALTLDVEQQQLYWADARLDKIERANYDGSKRIVLAHSSPKHAFAMAVYGDLLFWTDWVLHAVVRANKYTGNNVVFLREHVARPMGIVAVQNSSINCDANQCKILNGYCEDVCILNKSGKASCQCTQGVLAPDGRRCIAPVHTNCGKSQFTCHSGECIPLELTCDNVTHCLDGSDEKRSYCILRECPSTHFMCQNHRCIPKELTCDGLQQCGDGSDETTLLCKCHDDQFRCGSGECISRSFLCDNMRDCRDFSDEKQCPPRACEHGDALFEPCPNSSICIMPSWRCDGEPDCPSGTDEQDCGNFTRAACTPSQFRCANGRCIANSWHCDGENDCMDQADGKPSSDELNCPSSCGPDSFSCDKLCIPSSWQCDGKPDCPDGSDEGPQCPNRACREHLFHCKSSGRCIPQKWVCDGEPDCPVTGEQGAEDEGSHCGSVAHIPDCQPPAFLCSSGLCIDAHYVCDGDEDCPSGDDEYEGCVPNTGSSCPGGALMHQCLDGRCIYKNQTCDGKQDCSDGSDELPSHCAQANCNGPNDFRCKNGACIGVNLLCDRLNDCGDFSDEQQCNVNECLITDICEHECVDKVVGYECRCRPGFKLLPKSPRLCTDIDECAEQQPCSQTCINTHGSYKCLCAKGYALHDHRTCKATSNVTMKLIFSNRYYIRQVNHTGNGSILIHSLSNAVALDYDWDSQCLYWSDVTSTVGTIKRQCPAENKTQTLHQAMLKNPDGLAVDWVAKNLYWCDKGLDTIEVSQLDGKYRRVLINEHLREPRGIALDPYQRHIYWSDWGDNPHIGKAGMDGSNPRIIIRDNMGWPNALTISFETLQLFWGDAREDTISVSDLDGNHTRILLARSINPQLNLHHIFAIAVWEDRIYWSDWETKSIEYCNKYDGQNCSTMITTIHRPMDLRVFHPYRQQQPLSGNPCLQANCSTLCLLSPEPPYFKCACPNNFVVAEDGRSCRANCTAAHFECVNTYKCIPFYWRCDTQDDCGDGSDEPDNCPPFYCEPGQYQCANKKCIHPAAICDGLNQCGDNSDELNCEKFTCFENHFKCEASANSSAFCVDSVKRCDGVRDCPNGEDEADCTPLVCKKDQFLCSNRCIPFVWVCDGDSDCPDRSDEANCGHTSCGPNYFKCNSGRCIPSAWRCDDEADCPNGEDEPESCHATKSSCDPTYFRCNNSKCIPGRWRCDYENDCGDGSDELNCQMRNCSESEFRCGTGKCIKHDYRCDGEIHCDDSSDEINCNITCKANQFKCAAFNTCINKQYQCDGDDDCPDGSDEVNCTCPSNHFTCGNGKCILSRWKCDGWDDCLDGSDESYATCASTHCHANAFKCENMLCIRKSALCDGINDCGSNEDESDEVCAALPKCRHDQFQCENADCISKNYRCDGQYNCIDGSDEMNCQPPVCGFGTCSQICIEKKLGHYNCKCTAGYSKAAAKNATCLASGPEQILLLASEQEFRFILPAKQEGTIMVGFFQTDSLKIDVFDILIRPKDTLLFWIDSHHGKVHTMKIATPHVEDAKARVRRDLKELTAFNIPDLDDPKSLAVDWITQMVYIIDSRHNQIVATDIEGKKYISLVSTGWTPTDIVVEPESRIMIWSTLENGILVASLDGSNKKSLVERDVGWPISLSIDYPTGRLYWADYRKGTIETCRLNGKDRNVVRRFGNREKPQKIDVFEDYLYIKLYDQSIIKMNKFGNDNGTYLLKGYRSSDIGILHPMKQNRNISNPCAKEPCKALRALCILSTESTNGYSCKCPSDYVMTKEGVCKAHADVPNYCPLHCNLGTCQLVNHVPKCICQPQFEGELCEHYRCHGHCLNYGLCTVAPQLPGLSDLPPPLKCTCPPNWSGARCETSVTDCQSRCHNGGSCVVSDTEGMKCSCPDMYMGEQCEHCQNLTCQNGGICRQTLTGASQCECPDGFAGKRCEFNECADFCKNGGTCSISGKGQRQCRCPGGYYGEHCEANSCNDFCQNGGTCKNRGERLTCTCAPRYIGDRCESDLCKTSMPPRFCDASQLPSRNPCTGIICQNSGTCHVIKGVAMCNCTSDWNGEFCTLPVGQDNPCVRFCANGAVCHIDELSQPHCSCIGEWQGQYCEHPPHCIGECGVCRRGSSINECLCDNKRIVPCMAEGTDALGSEPPQPAEQSSLLSILAVILAVSVLLLALFGGAVYFLKRHRIAQPFSHARLTDNVEIMLTNPMYRGDADEAPQFAHEDDKGNFANPVYESMYADAIAEPASTEIAHSTAPDERKGLLQHTHDETHTPDIL</sequence>
<dbReference type="InterPro" id="IPR023415">
    <property type="entry name" value="LDLR_class-A_CS"/>
</dbReference>
<dbReference type="FunFam" id="2.10.25.10:FF:000699">
    <property type="entry name" value="Uncharacterized protein, isoform C"/>
    <property type="match status" value="1"/>
</dbReference>
<dbReference type="FunFam" id="4.10.400.10:FF:000202">
    <property type="entry name" value="LDL receptor protein 1, isoform G"/>
    <property type="match status" value="1"/>
</dbReference>
<dbReference type="OMA" id="WNLNHGA"/>
<dbReference type="Gene3D" id="4.10.400.10">
    <property type="entry name" value="Low-density Lipoprotein Receptor"/>
    <property type="match status" value="29"/>
</dbReference>
<dbReference type="PRINTS" id="PR00261">
    <property type="entry name" value="LDLRECEPTOR"/>
</dbReference>
<feature type="disulfide bond" evidence="15">
    <location>
        <begin position="3848"/>
        <end position="3863"/>
    </location>
</feature>
<feature type="disulfide bond" evidence="15">
    <location>
        <begin position="2784"/>
        <end position="2802"/>
    </location>
</feature>
<feature type="disulfide bond" evidence="14">
    <location>
        <begin position="250"/>
        <end position="260"/>
    </location>
</feature>
<feature type="disulfide bond" evidence="15">
    <location>
        <begin position="2699"/>
        <end position="2717"/>
    </location>
</feature>
<feature type="disulfide bond" evidence="15">
    <location>
        <begin position="2962"/>
        <end position="2980"/>
    </location>
</feature>
<dbReference type="SMART" id="SM00179">
    <property type="entry name" value="EGF_CA"/>
    <property type="match status" value="11"/>
</dbReference>
<accession>A0A0M4ETN6</accession>
<comment type="caution">
    <text evidence="14">Lacks conserved residue(s) required for the propagation of feature annotation.</text>
</comment>
<reference evidence="19 20" key="1">
    <citation type="submission" date="2015-08" db="EMBL/GenBank/DDBJ databases">
        <title>Ancestral chromatin configuration constrains chromatin evolution on differentiating sex chromosomes in Drosophila.</title>
        <authorList>
            <person name="Zhou Q."/>
            <person name="Bachtrog D."/>
        </authorList>
    </citation>
    <scope>NUCLEOTIDE SEQUENCE [LARGE SCALE GENOMIC DNA]</scope>
    <source>
        <tissue evidence="19">Whole larvae</tissue>
    </source>
</reference>
<gene>
    <name evidence="19" type="ORF">Dbus_chr2Rg479</name>
</gene>
<feature type="disulfide bond" evidence="15">
    <location>
        <begin position="171"/>
        <end position="183"/>
    </location>
</feature>
<dbReference type="PROSITE" id="PS50068">
    <property type="entry name" value="LDLRA_2"/>
    <property type="match status" value="31"/>
</dbReference>
<feature type="repeat" description="LDL-receptor class B" evidence="16">
    <location>
        <begin position="4097"/>
        <end position="4140"/>
    </location>
</feature>
<dbReference type="PROSITE" id="PS01186">
    <property type="entry name" value="EGF_2"/>
    <property type="match status" value="3"/>
</dbReference>
<feature type="disulfide bond" evidence="15">
    <location>
        <begin position="3746"/>
        <end position="3758"/>
    </location>
</feature>
<evidence type="ECO:0000256" key="3">
    <source>
        <dbReference type="ARBA" id="ARBA00022536"/>
    </source>
</evidence>
<feature type="disulfide bond" evidence="15">
    <location>
        <begin position="3016"/>
        <end position="3031"/>
    </location>
</feature>
<dbReference type="PROSITE" id="PS01187">
    <property type="entry name" value="EGF_CA"/>
    <property type="match status" value="2"/>
</dbReference>
<feature type="disulfide bond" evidence="15">
    <location>
        <begin position="3469"/>
        <end position="3481"/>
    </location>
</feature>
<keyword evidence="2" id="KW-1003">Cell membrane</keyword>
<feature type="repeat" description="LDL-receptor class B" evidence="16">
    <location>
        <begin position="3245"/>
        <end position="3288"/>
    </location>
</feature>
<feature type="domain" description="EGF-like" evidence="18">
    <location>
        <begin position="3073"/>
        <end position="3111"/>
    </location>
</feature>
<dbReference type="Pfam" id="PF00057">
    <property type="entry name" value="Ldl_recept_a"/>
    <property type="match status" value="24"/>
</dbReference>
<dbReference type="FunFam" id="2.120.10.30:FF:000035">
    <property type="entry name" value="Low-density lipoprotein receptor-related protein 2"/>
    <property type="match status" value="1"/>
</dbReference>
<dbReference type="InterPro" id="IPR000033">
    <property type="entry name" value="LDLR_classB_rpt"/>
</dbReference>
<dbReference type="InterPro" id="IPR009030">
    <property type="entry name" value="Growth_fac_rcpt_cys_sf"/>
</dbReference>
<feature type="disulfide bond" evidence="15">
    <location>
        <begin position="1103"/>
        <end position="1118"/>
    </location>
</feature>
<dbReference type="SUPFAM" id="SSF57424">
    <property type="entry name" value="LDL receptor-like module"/>
    <property type="match status" value="27"/>
</dbReference>
<dbReference type="Pfam" id="PF00058">
    <property type="entry name" value="Ldl_recept_b"/>
    <property type="match status" value="6"/>
</dbReference>
<dbReference type="Gene3D" id="2.120.10.30">
    <property type="entry name" value="TolB, C-terminal domain"/>
    <property type="match status" value="8"/>
</dbReference>
<dbReference type="FunFam" id="4.10.400.10:FF:000248">
    <property type="entry name" value="Uncharacterized protein, isoform B"/>
    <property type="match status" value="1"/>
</dbReference>
<feature type="transmembrane region" description="Helical" evidence="17">
    <location>
        <begin position="4604"/>
        <end position="4629"/>
    </location>
</feature>
<dbReference type="FunFam" id="2.10.25.10:FF:000702">
    <property type="entry name" value="Uncharacterized protein, isoform C"/>
    <property type="match status" value="1"/>
</dbReference>
<feature type="disulfide bond" evidence="15">
    <location>
        <begin position="3632"/>
        <end position="3644"/>
    </location>
</feature>
<dbReference type="CDD" id="cd00054">
    <property type="entry name" value="EGF_CA"/>
    <property type="match status" value="6"/>
</dbReference>
<feature type="repeat" description="LDL-receptor class B" evidence="16">
    <location>
        <begin position="1438"/>
        <end position="1480"/>
    </location>
</feature>
<feature type="disulfide bond" evidence="15">
    <location>
        <begin position="2777"/>
        <end position="2789"/>
    </location>
</feature>
<protein>
    <submittedName>
        <fullName evidence="19">LRP1</fullName>
    </submittedName>
</protein>
<feature type="repeat" description="LDL-receptor class B" evidence="16">
    <location>
        <begin position="1529"/>
        <end position="1573"/>
    </location>
</feature>
<dbReference type="PROSITE" id="PS01209">
    <property type="entry name" value="LDLRA_1"/>
    <property type="match status" value="10"/>
</dbReference>
<feature type="disulfide bond" evidence="15">
    <location>
        <begin position="3729"/>
        <end position="3744"/>
    </location>
</feature>
<feature type="disulfide bond" evidence="15">
    <location>
        <begin position="178"/>
        <end position="196"/>
    </location>
</feature>
<dbReference type="Proteomes" id="UP000494163">
    <property type="component" value="Chromosome 2R"/>
</dbReference>
<dbReference type="STRING" id="30019.A0A0M4ETN6"/>
<feature type="repeat" description="LDL-receptor class B" evidence="16">
    <location>
        <begin position="3202"/>
        <end position="3244"/>
    </location>
</feature>
<feature type="disulfide bond" evidence="15">
    <location>
        <begin position="3532"/>
        <end position="3547"/>
    </location>
</feature>